<dbReference type="Proteomes" id="UP001153076">
    <property type="component" value="Unassembled WGS sequence"/>
</dbReference>
<feature type="compositionally biased region" description="Polar residues" evidence="1">
    <location>
        <begin position="141"/>
        <end position="155"/>
    </location>
</feature>
<evidence type="ECO:0000313" key="2">
    <source>
        <dbReference type="EMBL" id="KAJ8441026.1"/>
    </source>
</evidence>
<reference evidence="2" key="1">
    <citation type="submission" date="2022-04" db="EMBL/GenBank/DDBJ databases">
        <title>Carnegiea gigantea Genome sequencing and assembly v2.</title>
        <authorList>
            <person name="Copetti D."/>
            <person name="Sanderson M.J."/>
            <person name="Burquez A."/>
            <person name="Wojciechowski M.F."/>
        </authorList>
    </citation>
    <scope>NUCLEOTIDE SEQUENCE</scope>
    <source>
        <strain evidence="2">SGP5-SGP5p</strain>
        <tissue evidence="2">Aerial part</tissue>
    </source>
</reference>
<feature type="region of interest" description="Disordered" evidence="1">
    <location>
        <begin position="138"/>
        <end position="170"/>
    </location>
</feature>
<sequence length="294" mass="33014">MKALARGLNPIAKRVQPSLSTAIGSIPLTVKSKAKIKISASWWKPMVKLIIVTDIYELDYYDHCKVVAFRCEWVDINSLRGLKRDGFTIMSFRSKRTRANGILNHTIEGGYTGANHEHRQNVEDVACQDLLLTSKAPQRGRISSSNEHSNTVQSANDEDADNLNSNNSRIPEWADHVSFDEWEKVEMGDRDGNKKIRGSTILSNHVWTLPPGDSNFLLKKRKLEQIKITFILLRAQDTTKAMITECSNNSSSLGDVEIGEIPNTSTFGTCNDDRDVDSAKVLVIIRIQFRLLNS</sequence>
<protein>
    <recommendedName>
        <fullName evidence="4">DUF4216 domain-containing protein</fullName>
    </recommendedName>
</protein>
<dbReference type="AlphaFoldDB" id="A0A9Q1KBI4"/>
<proteinExistence type="predicted"/>
<evidence type="ECO:0000256" key="1">
    <source>
        <dbReference type="SAM" id="MobiDB-lite"/>
    </source>
</evidence>
<name>A0A9Q1KBI4_9CARY</name>
<organism evidence="2 3">
    <name type="scientific">Carnegiea gigantea</name>
    <dbReference type="NCBI Taxonomy" id="171969"/>
    <lineage>
        <taxon>Eukaryota</taxon>
        <taxon>Viridiplantae</taxon>
        <taxon>Streptophyta</taxon>
        <taxon>Embryophyta</taxon>
        <taxon>Tracheophyta</taxon>
        <taxon>Spermatophyta</taxon>
        <taxon>Magnoliopsida</taxon>
        <taxon>eudicotyledons</taxon>
        <taxon>Gunneridae</taxon>
        <taxon>Pentapetalae</taxon>
        <taxon>Caryophyllales</taxon>
        <taxon>Cactineae</taxon>
        <taxon>Cactaceae</taxon>
        <taxon>Cactoideae</taxon>
        <taxon>Echinocereeae</taxon>
        <taxon>Carnegiea</taxon>
    </lineage>
</organism>
<evidence type="ECO:0008006" key="4">
    <source>
        <dbReference type="Google" id="ProtNLM"/>
    </source>
</evidence>
<gene>
    <name evidence="2" type="ORF">Cgig2_027369</name>
</gene>
<dbReference type="OrthoDB" id="1301667at2759"/>
<comment type="caution">
    <text evidence="2">The sequence shown here is derived from an EMBL/GenBank/DDBJ whole genome shotgun (WGS) entry which is preliminary data.</text>
</comment>
<accession>A0A9Q1KBI4</accession>
<evidence type="ECO:0000313" key="3">
    <source>
        <dbReference type="Proteomes" id="UP001153076"/>
    </source>
</evidence>
<keyword evidence="3" id="KW-1185">Reference proteome</keyword>
<dbReference type="EMBL" id="JAKOGI010000178">
    <property type="protein sequence ID" value="KAJ8441026.1"/>
    <property type="molecule type" value="Genomic_DNA"/>
</dbReference>